<dbReference type="PANTHER" id="PTHR11941">
    <property type="entry name" value="ENOYL-COA HYDRATASE-RELATED"/>
    <property type="match status" value="1"/>
</dbReference>
<dbReference type="Pfam" id="PF00378">
    <property type="entry name" value="ECH_1"/>
    <property type="match status" value="1"/>
</dbReference>
<dbReference type="InterPro" id="IPR029045">
    <property type="entry name" value="ClpP/crotonase-like_dom_sf"/>
</dbReference>
<gene>
    <name evidence="3" type="ORF">C7B47_08965</name>
</gene>
<organism evidence="3 4">
    <name type="scientific">Sulfobacillus thermosulfidooxidans</name>
    <dbReference type="NCBI Taxonomy" id="28034"/>
    <lineage>
        <taxon>Bacteria</taxon>
        <taxon>Bacillati</taxon>
        <taxon>Bacillota</taxon>
        <taxon>Clostridia</taxon>
        <taxon>Eubacteriales</taxon>
        <taxon>Clostridiales Family XVII. Incertae Sedis</taxon>
        <taxon>Sulfobacillus</taxon>
    </lineage>
</organism>
<sequence length="260" mass="28718">MNIQIERKPIGKIILNRPEVRNALNRETIQDLIHAFSTLGQDPEVRVIILSAQGEKAFCAGADLNEVATLKTVESVRHYFSLMATLIETIHQVSVPVIAATFGYTLAGGMGLAAAADFVIAAEDGYFGLPEVKIGLFPMVVMAPISRLIGPRRTLELALTGRLVKTEEMNQWGFCNAVVPFSEVQRRAMELAEMISLGSPLITRMGKEAWSQAQDLEYHKAVEYLKNMVSLVAMSEDSREGIKAFQEKRPPQWSSTPASR</sequence>
<protein>
    <submittedName>
        <fullName evidence="3">Enoyl-CoA hydratase/isomerase family protein</fullName>
    </submittedName>
</protein>
<dbReference type="RefSeq" id="WP_076007317.1">
    <property type="nucleotide sequence ID" value="NZ_MDZD01000018.1"/>
</dbReference>
<proteinExistence type="inferred from homology"/>
<dbReference type="SUPFAM" id="SSF52096">
    <property type="entry name" value="ClpP/crotonase"/>
    <property type="match status" value="1"/>
</dbReference>
<dbReference type="InterPro" id="IPR001753">
    <property type="entry name" value="Enoyl-CoA_hydra/iso"/>
</dbReference>
<dbReference type="EMBL" id="PXYX01000015">
    <property type="protein sequence ID" value="PSR27186.1"/>
    <property type="molecule type" value="Genomic_DNA"/>
</dbReference>
<dbReference type="InterPro" id="IPR014748">
    <property type="entry name" value="Enoyl-CoA_hydra_C"/>
</dbReference>
<dbReference type="GO" id="GO:0016853">
    <property type="term" value="F:isomerase activity"/>
    <property type="evidence" value="ECO:0007669"/>
    <property type="project" value="UniProtKB-KW"/>
</dbReference>
<dbReference type="GO" id="GO:0016829">
    <property type="term" value="F:lyase activity"/>
    <property type="evidence" value="ECO:0007669"/>
    <property type="project" value="UniProtKB-KW"/>
</dbReference>
<evidence type="ECO:0000256" key="1">
    <source>
        <dbReference type="ARBA" id="ARBA00005254"/>
    </source>
</evidence>
<reference evidence="3 4" key="1">
    <citation type="journal article" date="2014" name="BMC Genomics">
        <title>Comparison of environmental and isolate Sulfobacillus genomes reveals diverse carbon, sulfur, nitrogen, and hydrogen metabolisms.</title>
        <authorList>
            <person name="Justice N.B."/>
            <person name="Norman A."/>
            <person name="Brown C.T."/>
            <person name="Singh A."/>
            <person name="Thomas B.C."/>
            <person name="Banfield J.F."/>
        </authorList>
    </citation>
    <scope>NUCLEOTIDE SEQUENCE [LARGE SCALE GENOMIC DNA]</scope>
    <source>
        <strain evidence="3">AMDSBA5</strain>
    </source>
</reference>
<dbReference type="GO" id="GO:0006635">
    <property type="term" value="P:fatty acid beta-oxidation"/>
    <property type="evidence" value="ECO:0007669"/>
    <property type="project" value="TreeGrafter"/>
</dbReference>
<evidence type="ECO:0000256" key="2">
    <source>
        <dbReference type="ARBA" id="ARBA00023239"/>
    </source>
</evidence>
<dbReference type="CDD" id="cd06558">
    <property type="entry name" value="crotonase-like"/>
    <property type="match status" value="1"/>
</dbReference>
<dbReference type="AlphaFoldDB" id="A0A1R0IQD1"/>
<accession>A0A1R0IQD1</accession>
<dbReference type="PANTHER" id="PTHR11941:SF54">
    <property type="entry name" value="ENOYL-COA HYDRATASE, MITOCHONDRIAL"/>
    <property type="match status" value="1"/>
</dbReference>
<dbReference type="Proteomes" id="UP000242705">
    <property type="component" value="Unassembled WGS sequence"/>
</dbReference>
<name>A0A1R0IQD1_SULTH</name>
<evidence type="ECO:0000313" key="3">
    <source>
        <dbReference type="EMBL" id="PSR27186.1"/>
    </source>
</evidence>
<comment type="similarity">
    <text evidence="1">Belongs to the enoyl-CoA hydratase/isomerase family.</text>
</comment>
<comment type="caution">
    <text evidence="3">The sequence shown here is derived from an EMBL/GenBank/DDBJ whole genome shotgun (WGS) entry which is preliminary data.</text>
</comment>
<dbReference type="Gene3D" id="3.90.226.10">
    <property type="entry name" value="2-enoyl-CoA Hydratase, Chain A, domain 1"/>
    <property type="match status" value="1"/>
</dbReference>
<keyword evidence="3" id="KW-0413">Isomerase</keyword>
<dbReference type="Gene3D" id="1.10.12.10">
    <property type="entry name" value="Lyase 2-enoyl-coa Hydratase, Chain A, domain 2"/>
    <property type="match status" value="1"/>
</dbReference>
<keyword evidence="2" id="KW-0456">Lyase</keyword>
<evidence type="ECO:0000313" key="4">
    <source>
        <dbReference type="Proteomes" id="UP000242705"/>
    </source>
</evidence>